<dbReference type="Proteomes" id="UP000686327">
    <property type="component" value="Unassembled WGS sequence"/>
</dbReference>
<sequence length="139" mass="15610">MFEDNDYKLYVIVNRNAEISVQMNAVGHLCGGIMLKAEEPKFHDYLNQDSGLSAYMNHYPVVVLQSKNSSQLATALEKCKEEGVLYNFFTTTMLSHSSEQQIKDTLEAPFAGLDFVAIALYGETEKLKPVTKKFSVFKG</sequence>
<dbReference type="Gene3D" id="3.40.1490.10">
    <property type="entry name" value="Bit1"/>
    <property type="match status" value="1"/>
</dbReference>
<reference evidence="2" key="1">
    <citation type="submission" date="2023-07" db="EMBL/GenBank/DDBJ databases">
        <title>Cedecea davisae an AmpC producer and its therapeutic implications.</title>
        <authorList>
            <person name="Notter J."/>
        </authorList>
    </citation>
    <scope>NUCLEOTIDE SEQUENCE [LARGE SCALE GENOMIC DNA]</scope>
    <source>
        <strain evidence="2">1</strain>
    </source>
</reference>
<dbReference type="InterPro" id="IPR023476">
    <property type="entry name" value="Pep_tRNA_hydro_II_dom_sf"/>
</dbReference>
<proteinExistence type="predicted"/>
<protein>
    <submittedName>
        <fullName evidence="1">DUF2000 domain-containing protein</fullName>
    </submittedName>
</protein>
<name>A0ABS6DD76_9ENTR</name>
<dbReference type="InterPro" id="IPR018988">
    <property type="entry name" value="DUF2000"/>
</dbReference>
<comment type="caution">
    <text evidence="1">The sequence shown here is derived from an EMBL/GenBank/DDBJ whole genome shotgun (WGS) entry which is preliminary data.</text>
</comment>
<organism evidence="1 2">
    <name type="scientific">Cedecea davisae</name>
    <dbReference type="NCBI Taxonomy" id="158484"/>
    <lineage>
        <taxon>Bacteria</taxon>
        <taxon>Pseudomonadati</taxon>
        <taxon>Pseudomonadota</taxon>
        <taxon>Gammaproteobacteria</taxon>
        <taxon>Enterobacterales</taxon>
        <taxon>Enterobacteriaceae</taxon>
        <taxon>Cedecea</taxon>
    </lineage>
</organism>
<evidence type="ECO:0000313" key="1">
    <source>
        <dbReference type="EMBL" id="MBU4681122.1"/>
    </source>
</evidence>
<evidence type="ECO:0000313" key="2">
    <source>
        <dbReference type="Proteomes" id="UP000686327"/>
    </source>
</evidence>
<accession>A0ABS6DD76</accession>
<dbReference type="RefSeq" id="WP_016536633.1">
    <property type="nucleotide sequence ID" value="NZ_CABKSL010000001.1"/>
</dbReference>
<dbReference type="SUPFAM" id="SSF102462">
    <property type="entry name" value="Peptidyl-tRNA hydrolase II"/>
    <property type="match status" value="1"/>
</dbReference>
<dbReference type="Pfam" id="PF09391">
    <property type="entry name" value="DUF2000"/>
    <property type="match status" value="1"/>
</dbReference>
<dbReference type="EMBL" id="JAGRYU010000005">
    <property type="protein sequence ID" value="MBU4681122.1"/>
    <property type="molecule type" value="Genomic_DNA"/>
</dbReference>
<keyword evidence="2" id="KW-1185">Reference proteome</keyword>
<gene>
    <name evidence="1" type="ORF">KC222_03740</name>
</gene>